<gene>
    <name evidence="2" type="ORF">PECUL_23A023876</name>
</gene>
<evidence type="ECO:0000313" key="3">
    <source>
        <dbReference type="Proteomes" id="UP001295444"/>
    </source>
</evidence>
<accession>A0AAD1RAZ7</accession>
<evidence type="ECO:0008006" key="4">
    <source>
        <dbReference type="Google" id="ProtNLM"/>
    </source>
</evidence>
<dbReference type="Proteomes" id="UP001295444">
    <property type="component" value="Chromosome 02"/>
</dbReference>
<proteinExistence type="predicted"/>
<dbReference type="AlphaFoldDB" id="A0AAD1RAZ7"/>
<evidence type="ECO:0000313" key="2">
    <source>
        <dbReference type="EMBL" id="CAH2246867.1"/>
    </source>
</evidence>
<evidence type="ECO:0000256" key="1">
    <source>
        <dbReference type="SAM" id="MobiDB-lite"/>
    </source>
</evidence>
<name>A0AAD1RAZ7_PELCU</name>
<protein>
    <recommendedName>
        <fullName evidence="4">HeH/LEM domain-containing protein</fullName>
    </recommendedName>
</protein>
<dbReference type="EMBL" id="OW240913">
    <property type="protein sequence ID" value="CAH2246867.1"/>
    <property type="molecule type" value="Genomic_DNA"/>
</dbReference>
<feature type="region of interest" description="Disordered" evidence="1">
    <location>
        <begin position="21"/>
        <end position="44"/>
    </location>
</feature>
<organism evidence="2 3">
    <name type="scientific">Pelobates cultripes</name>
    <name type="common">Western spadefoot toad</name>
    <dbReference type="NCBI Taxonomy" id="61616"/>
    <lineage>
        <taxon>Eukaryota</taxon>
        <taxon>Metazoa</taxon>
        <taxon>Chordata</taxon>
        <taxon>Craniata</taxon>
        <taxon>Vertebrata</taxon>
        <taxon>Euteleostomi</taxon>
        <taxon>Amphibia</taxon>
        <taxon>Batrachia</taxon>
        <taxon>Anura</taxon>
        <taxon>Pelobatoidea</taxon>
        <taxon>Pelobatidae</taxon>
        <taxon>Pelobates</taxon>
    </lineage>
</organism>
<reference evidence="2" key="1">
    <citation type="submission" date="2022-03" db="EMBL/GenBank/DDBJ databases">
        <authorList>
            <person name="Alioto T."/>
            <person name="Alioto T."/>
            <person name="Gomez Garrido J."/>
        </authorList>
    </citation>
    <scope>NUCLEOTIDE SEQUENCE</scope>
</reference>
<keyword evidence="3" id="KW-1185">Reference proteome</keyword>
<sequence>MWSPRTPNNVILAVRVLNGPYTARPPTPTTAPTAAESQDPSSPCSLRAWTIPKIAAELRHRGLSYPATATKAELYKIMMPSPDNPQPGSRSQDQIIDTLTGIQTTMAAMLASISSLNQRVEKCETPAPATVSPPIPLIH</sequence>